<dbReference type="NCBIfam" id="NF006367">
    <property type="entry name" value="PRK08591.1"/>
    <property type="match status" value="1"/>
</dbReference>
<evidence type="ECO:0000259" key="7">
    <source>
        <dbReference type="PROSITE" id="PS50979"/>
    </source>
</evidence>
<evidence type="ECO:0000256" key="2">
    <source>
        <dbReference type="ARBA" id="ARBA00022741"/>
    </source>
</evidence>
<dbReference type="PROSITE" id="PS00866">
    <property type="entry name" value="CPSASE_1"/>
    <property type="match status" value="1"/>
</dbReference>
<proteinExistence type="predicted"/>
<dbReference type="GO" id="GO:0016874">
    <property type="term" value="F:ligase activity"/>
    <property type="evidence" value="ECO:0007669"/>
    <property type="project" value="UniProtKB-KW"/>
</dbReference>
<protein>
    <submittedName>
        <fullName evidence="8">Acetyl-CoA carboxylase biotin carboxylase subunit</fullName>
    </submittedName>
</protein>
<evidence type="ECO:0000313" key="9">
    <source>
        <dbReference type="Proteomes" id="UP000580839"/>
    </source>
</evidence>
<dbReference type="Pfam" id="PF02786">
    <property type="entry name" value="CPSase_L_D2"/>
    <property type="match status" value="1"/>
</dbReference>
<dbReference type="AlphaFoldDB" id="A0A849SGC4"/>
<feature type="domain" description="Biotin carboxylation" evidence="7">
    <location>
        <begin position="5"/>
        <end position="450"/>
    </location>
</feature>
<evidence type="ECO:0000256" key="5">
    <source>
        <dbReference type="PROSITE-ProRule" id="PRU00409"/>
    </source>
</evidence>
<dbReference type="GO" id="GO:0005524">
    <property type="term" value="F:ATP binding"/>
    <property type="evidence" value="ECO:0007669"/>
    <property type="project" value="UniProtKB-UniRule"/>
</dbReference>
<keyword evidence="3 5" id="KW-0067">ATP-binding</keyword>
<dbReference type="PROSITE" id="PS50975">
    <property type="entry name" value="ATP_GRASP"/>
    <property type="match status" value="1"/>
</dbReference>
<sequence>MSPARFKRVLIANRGEIAVRVIRTLRELDITSVAIFSEPDRESLHVLLADEAYGVGAGPARESYLNLERVLETAKRVRADAIHPGYGFFAENAEFARACAAAGITFIGPSPETIDGLGDKLAARAAAAAAGVPMVPASRGAVDSLVAAAEAAGAIGFPVMLKAAAGGGGKGMRVVRSADELSAAWEVTRGEARSAFGDERVYLERFVERPRHVEAQILADADGRVHFLGERECSVQRRHQKLLEETPSPAFDAKTRAAFGAAACKVAKQVGYRNAGTVEFILDEQGCFYFLEVNTRLQVEHPVTEMVTGLDLVAEQIRVAEGRAPSFGDQPPEPRGWSMEARIIAEDPSRNFLPSVGRIERLRLPQGPGVRNDAGIYRGYTVPMFYDSLLSKLIVWGSDREQARRRLLRAIDEFVLDGPRHNLTFHRWLASHPEFVAGRLSTRFLDEHFSAASLAPSAADLEVATVAAALHAREERLAVGLPERDGVESSSVRSAWRWGAPATRGRTR</sequence>
<dbReference type="InterPro" id="IPR016185">
    <property type="entry name" value="PreATP-grasp_dom_sf"/>
</dbReference>
<keyword evidence="4" id="KW-0092">Biotin</keyword>
<dbReference type="FunFam" id="3.30.1490.20:FF:000003">
    <property type="entry name" value="acetyl-CoA carboxylase isoform X1"/>
    <property type="match status" value="1"/>
</dbReference>
<dbReference type="PANTHER" id="PTHR18866:SF33">
    <property type="entry name" value="METHYLCROTONOYL-COA CARBOXYLASE SUBUNIT ALPHA, MITOCHONDRIAL-RELATED"/>
    <property type="match status" value="1"/>
</dbReference>
<dbReference type="InterPro" id="IPR005479">
    <property type="entry name" value="CPAse_ATP-bd"/>
</dbReference>
<evidence type="ECO:0000256" key="3">
    <source>
        <dbReference type="ARBA" id="ARBA00022840"/>
    </source>
</evidence>
<reference evidence="8 9" key="1">
    <citation type="submission" date="2020-04" db="EMBL/GenBank/DDBJ databases">
        <title>Metagenomic profiling of ammonia- and methane-oxidizing microorganisms in a Dutch drinking water treatment plant.</title>
        <authorList>
            <person name="Poghosyan L."/>
            <person name="Leucker S."/>
        </authorList>
    </citation>
    <scope>NUCLEOTIDE SEQUENCE [LARGE SCALE GENOMIC DNA]</scope>
    <source>
        <strain evidence="8">S-RSF-IL-03</strain>
    </source>
</reference>
<dbReference type="PROSITE" id="PS50979">
    <property type="entry name" value="BC"/>
    <property type="match status" value="1"/>
</dbReference>
<dbReference type="InterPro" id="IPR011761">
    <property type="entry name" value="ATP-grasp"/>
</dbReference>
<dbReference type="InterPro" id="IPR011764">
    <property type="entry name" value="Biotin_carboxylation_dom"/>
</dbReference>
<dbReference type="EMBL" id="JABFRW010000005">
    <property type="protein sequence ID" value="NOT32603.1"/>
    <property type="molecule type" value="Genomic_DNA"/>
</dbReference>
<keyword evidence="2 5" id="KW-0547">Nucleotide-binding</keyword>
<feature type="domain" description="ATP-grasp" evidence="6">
    <location>
        <begin position="124"/>
        <end position="321"/>
    </location>
</feature>
<gene>
    <name evidence="8" type="ORF">HOP12_00360</name>
</gene>
<dbReference type="SUPFAM" id="SSF51246">
    <property type="entry name" value="Rudiment single hybrid motif"/>
    <property type="match status" value="1"/>
</dbReference>
<dbReference type="InterPro" id="IPR005481">
    <property type="entry name" value="BC-like_N"/>
</dbReference>
<evidence type="ECO:0000259" key="6">
    <source>
        <dbReference type="PROSITE" id="PS50975"/>
    </source>
</evidence>
<dbReference type="SUPFAM" id="SSF56059">
    <property type="entry name" value="Glutathione synthetase ATP-binding domain-like"/>
    <property type="match status" value="1"/>
</dbReference>
<dbReference type="GO" id="GO:0046872">
    <property type="term" value="F:metal ion binding"/>
    <property type="evidence" value="ECO:0007669"/>
    <property type="project" value="InterPro"/>
</dbReference>
<dbReference type="InterPro" id="IPR011054">
    <property type="entry name" value="Rudment_hybrid_motif"/>
</dbReference>
<dbReference type="InterPro" id="IPR005482">
    <property type="entry name" value="Biotin_COase_C"/>
</dbReference>
<dbReference type="SUPFAM" id="SSF52440">
    <property type="entry name" value="PreATP-grasp domain"/>
    <property type="match status" value="1"/>
</dbReference>
<dbReference type="Proteomes" id="UP000580839">
    <property type="component" value="Unassembled WGS sequence"/>
</dbReference>
<accession>A0A849SGC4</accession>
<dbReference type="Pfam" id="PF02785">
    <property type="entry name" value="Biotin_carb_C"/>
    <property type="match status" value="1"/>
</dbReference>
<name>A0A849SGC4_UNCEI</name>
<keyword evidence="1" id="KW-0436">Ligase</keyword>
<dbReference type="Pfam" id="PF00289">
    <property type="entry name" value="Biotin_carb_N"/>
    <property type="match status" value="1"/>
</dbReference>
<dbReference type="SMART" id="SM00878">
    <property type="entry name" value="Biotin_carb_C"/>
    <property type="match status" value="1"/>
</dbReference>
<evidence type="ECO:0000256" key="1">
    <source>
        <dbReference type="ARBA" id="ARBA00022598"/>
    </source>
</evidence>
<evidence type="ECO:0000256" key="4">
    <source>
        <dbReference type="ARBA" id="ARBA00023267"/>
    </source>
</evidence>
<dbReference type="InterPro" id="IPR050856">
    <property type="entry name" value="Biotin_carboxylase_complex"/>
</dbReference>
<dbReference type="PROSITE" id="PS00867">
    <property type="entry name" value="CPSASE_2"/>
    <property type="match status" value="1"/>
</dbReference>
<dbReference type="PANTHER" id="PTHR18866">
    <property type="entry name" value="CARBOXYLASE:PYRUVATE/ACETYL-COA/PROPIONYL-COA CARBOXYLASE"/>
    <property type="match status" value="1"/>
</dbReference>
<organism evidence="8 9">
    <name type="scientific">Eiseniibacteriota bacterium</name>
    <dbReference type="NCBI Taxonomy" id="2212470"/>
    <lineage>
        <taxon>Bacteria</taxon>
        <taxon>Candidatus Eiseniibacteriota</taxon>
    </lineage>
</organism>
<comment type="caution">
    <text evidence="8">The sequence shown here is derived from an EMBL/GenBank/DDBJ whole genome shotgun (WGS) entry which is preliminary data.</text>
</comment>
<evidence type="ECO:0000313" key="8">
    <source>
        <dbReference type="EMBL" id="NOT32603.1"/>
    </source>
</evidence>
<dbReference type="FunFam" id="3.40.50.20:FF:000010">
    <property type="entry name" value="Propionyl-CoA carboxylase subunit alpha"/>
    <property type="match status" value="1"/>
</dbReference>
<dbReference type="Gene3D" id="3.30.470.20">
    <property type="entry name" value="ATP-grasp fold, B domain"/>
    <property type="match status" value="1"/>
</dbReference>